<dbReference type="Proteomes" id="UP000253570">
    <property type="component" value="Unassembled WGS sequence"/>
</dbReference>
<dbReference type="InterPro" id="IPR003439">
    <property type="entry name" value="ABC_transporter-like_ATP-bd"/>
</dbReference>
<reference evidence="7 8" key="1">
    <citation type="journal article" date="2018" name="Microbiome">
        <title>Fine metagenomic profile of the Mediterranean stratified and mixed water columns revealed by assembly and recruitment.</title>
        <authorList>
            <person name="Haro-Moreno J.M."/>
            <person name="Lopez-Perez M."/>
            <person name="De La Torre J.R."/>
            <person name="Picazo A."/>
            <person name="Camacho A."/>
            <person name="Rodriguez-Valera F."/>
        </authorList>
    </citation>
    <scope>NUCLEOTIDE SEQUENCE [LARGE SCALE GENOMIC DNA]</scope>
    <source>
        <strain evidence="7">MED-G57</strain>
    </source>
</reference>
<dbReference type="SUPFAM" id="SSF52540">
    <property type="entry name" value="P-loop containing nucleoside triphosphate hydrolases"/>
    <property type="match status" value="2"/>
</dbReference>
<dbReference type="Pfam" id="PF00005">
    <property type="entry name" value="ABC_tran"/>
    <property type="match status" value="2"/>
</dbReference>
<keyword evidence="4" id="KW-0547">Nucleotide-binding</keyword>
<dbReference type="NCBIfam" id="NF008453">
    <property type="entry name" value="PRK11308.1"/>
    <property type="match status" value="2"/>
</dbReference>
<dbReference type="InterPro" id="IPR050319">
    <property type="entry name" value="ABC_transp_ATP-bind"/>
</dbReference>
<dbReference type="Pfam" id="PF08352">
    <property type="entry name" value="oligo_HPY"/>
    <property type="match status" value="1"/>
</dbReference>
<evidence type="ECO:0000256" key="4">
    <source>
        <dbReference type="ARBA" id="ARBA00022741"/>
    </source>
</evidence>
<organism evidence="7 8">
    <name type="scientific">PS1 clade bacterium</name>
    <dbReference type="NCBI Taxonomy" id="2175152"/>
    <lineage>
        <taxon>Bacteria</taxon>
        <taxon>Pseudomonadati</taxon>
        <taxon>Pseudomonadota</taxon>
        <taxon>Alphaproteobacteria</taxon>
        <taxon>PS1 clade</taxon>
    </lineage>
</organism>
<dbReference type="GO" id="GO:0005886">
    <property type="term" value="C:plasma membrane"/>
    <property type="evidence" value="ECO:0007669"/>
    <property type="project" value="UniProtKB-SubCell"/>
</dbReference>
<dbReference type="InterPro" id="IPR013563">
    <property type="entry name" value="Oligopep_ABC_C"/>
</dbReference>
<dbReference type="EMBL" id="QOQD01000001">
    <property type="protein sequence ID" value="RCL74696.1"/>
    <property type="molecule type" value="Genomic_DNA"/>
</dbReference>
<feature type="domain" description="ABC transporter" evidence="6">
    <location>
        <begin position="279"/>
        <end position="525"/>
    </location>
</feature>
<dbReference type="CDD" id="cd03257">
    <property type="entry name" value="ABC_NikE_OppD_transporters"/>
    <property type="match status" value="2"/>
</dbReference>
<evidence type="ECO:0000256" key="1">
    <source>
        <dbReference type="ARBA" id="ARBA00004417"/>
    </source>
</evidence>
<keyword evidence="5 7" id="KW-0067">ATP-binding</keyword>
<dbReference type="InterPro" id="IPR027417">
    <property type="entry name" value="P-loop_NTPase"/>
</dbReference>
<dbReference type="InterPro" id="IPR003593">
    <property type="entry name" value="AAA+_ATPase"/>
</dbReference>
<dbReference type="SMART" id="SM00382">
    <property type="entry name" value="AAA"/>
    <property type="match status" value="2"/>
</dbReference>
<dbReference type="GO" id="GO:0016887">
    <property type="term" value="F:ATP hydrolysis activity"/>
    <property type="evidence" value="ECO:0007669"/>
    <property type="project" value="InterPro"/>
</dbReference>
<dbReference type="PROSITE" id="PS50893">
    <property type="entry name" value="ABC_TRANSPORTER_2"/>
    <property type="match status" value="2"/>
</dbReference>
<keyword evidence="3" id="KW-0813">Transport</keyword>
<dbReference type="InterPro" id="IPR017871">
    <property type="entry name" value="ABC_transporter-like_CS"/>
</dbReference>
<name>A0A368DTQ2_9PROT</name>
<dbReference type="Gene3D" id="3.40.50.300">
    <property type="entry name" value="P-loop containing nucleotide triphosphate hydrolases"/>
    <property type="match status" value="2"/>
</dbReference>
<dbReference type="AlphaFoldDB" id="A0A368DTQ2"/>
<evidence type="ECO:0000256" key="5">
    <source>
        <dbReference type="ARBA" id="ARBA00022840"/>
    </source>
</evidence>
<dbReference type="FunFam" id="3.40.50.300:FF:000016">
    <property type="entry name" value="Oligopeptide ABC transporter ATP-binding component"/>
    <property type="match status" value="1"/>
</dbReference>
<proteinExistence type="inferred from homology"/>
<evidence type="ECO:0000313" key="7">
    <source>
        <dbReference type="EMBL" id="RCL74696.1"/>
    </source>
</evidence>
<feature type="domain" description="ABC transporter" evidence="6">
    <location>
        <begin position="7"/>
        <end position="258"/>
    </location>
</feature>
<accession>A0A368DTQ2</accession>
<dbReference type="PANTHER" id="PTHR43776:SF7">
    <property type="entry name" value="D,D-DIPEPTIDE TRANSPORT ATP-BINDING PROTEIN DDPF-RELATED"/>
    <property type="match status" value="1"/>
</dbReference>
<comment type="similarity">
    <text evidence="2">Belongs to the ABC transporter superfamily.</text>
</comment>
<gene>
    <name evidence="7" type="ORF">DBW71_00695</name>
</gene>
<dbReference type="PROSITE" id="PS00211">
    <property type="entry name" value="ABC_TRANSPORTER_1"/>
    <property type="match status" value="2"/>
</dbReference>
<comment type="caution">
    <text evidence="7">The sequence shown here is derived from an EMBL/GenBank/DDBJ whole genome shotgun (WGS) entry which is preliminary data.</text>
</comment>
<dbReference type="GO" id="GO:0005524">
    <property type="term" value="F:ATP binding"/>
    <property type="evidence" value="ECO:0007669"/>
    <property type="project" value="UniProtKB-KW"/>
</dbReference>
<dbReference type="PANTHER" id="PTHR43776">
    <property type="entry name" value="TRANSPORT ATP-BINDING PROTEIN"/>
    <property type="match status" value="1"/>
</dbReference>
<dbReference type="GO" id="GO:0055085">
    <property type="term" value="P:transmembrane transport"/>
    <property type="evidence" value="ECO:0007669"/>
    <property type="project" value="UniProtKB-ARBA"/>
</dbReference>
<protein>
    <submittedName>
        <fullName evidence="7">ABC transporter ATP-binding protein</fullName>
    </submittedName>
</protein>
<evidence type="ECO:0000313" key="8">
    <source>
        <dbReference type="Proteomes" id="UP000253570"/>
    </source>
</evidence>
<evidence type="ECO:0000259" key="6">
    <source>
        <dbReference type="PROSITE" id="PS50893"/>
    </source>
</evidence>
<sequence>MDNNNILEIKNFSLSFGTSQNYKFIIDKINISIPKGKTSAIVGESGSGKTLTALSILRLNPNSSNISSDSEIFFNGINLLKLNRKKLNNIRGSEISMIFQEPLSSLNPLHTVEKQISEILIIHGLQKKEVIQNRVIELLNRVRISDPEIKINRYPHQLSGGERQRVMIAMALANEPSLIIADEPTTALDVTVQFEILNLLRSLQAEMGLTILFITHDLGIVKNFSDYVYVMQNGQMIEEGYTENIFNNPQNEYTKNLVTAKDLGFRNFRVLSSEKILEVKKLEVKFEQNKLFSKKQTTRILNGIDFEIKTGETIGLVGESGSGKTTLGLAILRLISSNGDIIFLGNSISDKGFDALKKERRNFQIVFQDPFGSLSPRLTIGEIIEEGLIAQKILLDRKERLELVKNTLNDVGLEVDFMNRYPHEFSGGQRQRIAIARAIILKPKLIVLDEPTSSLDTTVQLQILDLLKELQDRYHLSYLFISHDLRVIRYISDRVLVINQGNIVEIDKTKNIFNSPKDNYTKKLITSAMLN</sequence>
<dbReference type="GO" id="GO:0015833">
    <property type="term" value="P:peptide transport"/>
    <property type="evidence" value="ECO:0007669"/>
    <property type="project" value="InterPro"/>
</dbReference>
<evidence type="ECO:0000256" key="2">
    <source>
        <dbReference type="ARBA" id="ARBA00005417"/>
    </source>
</evidence>
<evidence type="ECO:0000256" key="3">
    <source>
        <dbReference type="ARBA" id="ARBA00022448"/>
    </source>
</evidence>
<comment type="subcellular location">
    <subcellularLocation>
        <location evidence="1">Cell inner membrane</location>
        <topology evidence="1">Peripheral membrane protein</topology>
    </subcellularLocation>
</comment>
<dbReference type="NCBIfam" id="NF007739">
    <property type="entry name" value="PRK10419.1"/>
    <property type="match status" value="2"/>
</dbReference>